<feature type="zinc finger region" description="dksA C4-type" evidence="4">
    <location>
        <begin position="19"/>
        <end position="43"/>
    </location>
</feature>
<evidence type="ECO:0000313" key="7">
    <source>
        <dbReference type="Proteomes" id="UP001595812"/>
    </source>
</evidence>
<accession>A0ABV8ADC5</accession>
<dbReference type="PROSITE" id="PS51128">
    <property type="entry name" value="ZF_DKSA_2"/>
    <property type="match status" value="1"/>
</dbReference>
<gene>
    <name evidence="6" type="ORF">ACFOSX_02485</name>
</gene>
<dbReference type="Gene3D" id="1.20.120.910">
    <property type="entry name" value="DksA, coiled-coil domain"/>
    <property type="match status" value="1"/>
</dbReference>
<keyword evidence="7" id="KW-1185">Reference proteome</keyword>
<dbReference type="Proteomes" id="UP001595812">
    <property type="component" value="Unassembled WGS sequence"/>
</dbReference>
<dbReference type="Pfam" id="PF01258">
    <property type="entry name" value="zf-dskA_traR"/>
    <property type="match status" value="1"/>
</dbReference>
<dbReference type="InterPro" id="IPR000962">
    <property type="entry name" value="Znf_DskA_TraR"/>
</dbReference>
<dbReference type="EMBL" id="JBHSAT010000004">
    <property type="protein sequence ID" value="MFC3876086.1"/>
    <property type="molecule type" value="Genomic_DNA"/>
</dbReference>
<organism evidence="6 7">
    <name type="scientific">Winogradskyella maritima</name>
    <dbReference type="NCBI Taxonomy" id="1517766"/>
    <lineage>
        <taxon>Bacteria</taxon>
        <taxon>Pseudomonadati</taxon>
        <taxon>Bacteroidota</taxon>
        <taxon>Flavobacteriia</taxon>
        <taxon>Flavobacteriales</taxon>
        <taxon>Flavobacteriaceae</taxon>
        <taxon>Winogradskyella</taxon>
    </lineage>
</organism>
<proteinExistence type="predicted"/>
<evidence type="ECO:0000313" key="6">
    <source>
        <dbReference type="EMBL" id="MFC3876086.1"/>
    </source>
</evidence>
<protein>
    <submittedName>
        <fullName evidence="6">TraR/DksA C4-type zinc finger protein</fullName>
    </submittedName>
</protein>
<dbReference type="SUPFAM" id="SSF57716">
    <property type="entry name" value="Glucocorticoid receptor-like (DNA-binding domain)"/>
    <property type="match status" value="1"/>
</dbReference>
<evidence type="ECO:0000259" key="5">
    <source>
        <dbReference type="Pfam" id="PF01258"/>
    </source>
</evidence>
<keyword evidence="3" id="KW-0862">Zinc</keyword>
<dbReference type="RefSeq" id="WP_386096677.1">
    <property type="nucleotide sequence ID" value="NZ_JBHSAT010000004.1"/>
</dbReference>
<feature type="domain" description="Zinc finger DksA/TraR C4-type" evidence="5">
    <location>
        <begin position="15"/>
        <end position="45"/>
    </location>
</feature>
<evidence type="ECO:0000256" key="4">
    <source>
        <dbReference type="PROSITE-ProRule" id="PRU00510"/>
    </source>
</evidence>
<name>A0ABV8ADC5_9FLAO</name>
<evidence type="ECO:0000256" key="3">
    <source>
        <dbReference type="ARBA" id="ARBA00022833"/>
    </source>
</evidence>
<evidence type="ECO:0000256" key="2">
    <source>
        <dbReference type="ARBA" id="ARBA00022771"/>
    </source>
</evidence>
<comment type="caution">
    <text evidence="6">The sequence shown here is derived from an EMBL/GenBank/DDBJ whole genome shotgun (WGS) entry which is preliminary data.</text>
</comment>
<keyword evidence="1" id="KW-0479">Metal-binding</keyword>
<sequence>MSNLKRVLENVGTPDFGICVKCKQTIPLGRIFIRPQSLLCVNCAR</sequence>
<reference evidence="7" key="1">
    <citation type="journal article" date="2019" name="Int. J. Syst. Evol. Microbiol.">
        <title>The Global Catalogue of Microorganisms (GCM) 10K type strain sequencing project: providing services to taxonomists for standard genome sequencing and annotation.</title>
        <authorList>
            <consortium name="The Broad Institute Genomics Platform"/>
            <consortium name="The Broad Institute Genome Sequencing Center for Infectious Disease"/>
            <person name="Wu L."/>
            <person name="Ma J."/>
        </authorList>
    </citation>
    <scope>NUCLEOTIDE SEQUENCE [LARGE SCALE GENOMIC DNA]</scope>
    <source>
        <strain evidence="7">CECT 8979</strain>
    </source>
</reference>
<keyword evidence="2" id="KW-0863">Zinc-finger</keyword>
<evidence type="ECO:0000256" key="1">
    <source>
        <dbReference type="ARBA" id="ARBA00022723"/>
    </source>
</evidence>